<dbReference type="SUPFAM" id="SSF53474">
    <property type="entry name" value="alpha/beta-Hydrolases"/>
    <property type="match status" value="1"/>
</dbReference>
<dbReference type="Proteomes" id="UP000887540">
    <property type="component" value="Unplaced"/>
</dbReference>
<proteinExistence type="predicted"/>
<protein>
    <submittedName>
        <fullName evidence="3">Carboxylesterase type B domain-containing protein</fullName>
    </submittedName>
</protein>
<dbReference type="InterPro" id="IPR029058">
    <property type="entry name" value="AB_hydrolase_fold"/>
</dbReference>
<dbReference type="AlphaFoldDB" id="A0A914BXC6"/>
<sequence length="320" mass="36231">MKVFESRMKSSEPNGYPVLVFIHGGGFGFGSTSKYGYEHLSQNFVSHDIVVVTLQYRLGPFGFFSTGDYILPGNTGLWDQMYALHFLHQVLPYFGADPNRITVWGHSAGAASLSGLAISPHSSHLFHRGIQMSGSILCEWAMNDRVVEHSKELATELGCETDGSTKIHDCMKNKTAKEIIAATEKLDPVKTSMQKYKFQPRKDGEFFPFSPEVLMKESERIPFMVGVTDLEMGMMVHQPYHPVLNRMAIPDDKKKTYNAKDLELFISEAVVPHWETGREGGRFRNALLEHFVDRDPSDDPEVYLKRAAEVNFLTDVYTYF</sequence>
<name>A0A914BXC6_9BILA</name>
<organism evidence="2 3">
    <name type="scientific">Acrobeloides nanus</name>
    <dbReference type="NCBI Taxonomy" id="290746"/>
    <lineage>
        <taxon>Eukaryota</taxon>
        <taxon>Metazoa</taxon>
        <taxon>Ecdysozoa</taxon>
        <taxon>Nematoda</taxon>
        <taxon>Chromadorea</taxon>
        <taxon>Rhabditida</taxon>
        <taxon>Tylenchina</taxon>
        <taxon>Cephalobomorpha</taxon>
        <taxon>Cephaloboidea</taxon>
        <taxon>Cephalobidae</taxon>
        <taxon>Acrobeloides</taxon>
    </lineage>
</organism>
<dbReference type="Pfam" id="PF00135">
    <property type="entry name" value="COesterase"/>
    <property type="match status" value="1"/>
</dbReference>
<evidence type="ECO:0000259" key="1">
    <source>
        <dbReference type="Pfam" id="PF00135"/>
    </source>
</evidence>
<dbReference type="PANTHER" id="PTHR44590:SF4">
    <property type="entry name" value="CARBOXYLIC ESTER HYDROLASE"/>
    <property type="match status" value="1"/>
</dbReference>
<reference evidence="3" key="1">
    <citation type="submission" date="2022-11" db="UniProtKB">
        <authorList>
            <consortium name="WormBaseParasite"/>
        </authorList>
    </citation>
    <scope>IDENTIFICATION</scope>
</reference>
<keyword evidence="2" id="KW-1185">Reference proteome</keyword>
<evidence type="ECO:0000313" key="2">
    <source>
        <dbReference type="Proteomes" id="UP000887540"/>
    </source>
</evidence>
<dbReference type="WBParaSite" id="ACRNAN_Path_1215.g4721.t1">
    <property type="protein sequence ID" value="ACRNAN_Path_1215.g4721.t1"/>
    <property type="gene ID" value="ACRNAN_Path_1215.g4721"/>
</dbReference>
<dbReference type="PANTHER" id="PTHR44590">
    <property type="entry name" value="CARBOXYLIC ESTER HYDROLASE-RELATED"/>
    <property type="match status" value="1"/>
</dbReference>
<accession>A0A914BXC6</accession>
<dbReference type="InterPro" id="IPR002018">
    <property type="entry name" value="CarbesteraseB"/>
</dbReference>
<feature type="domain" description="Carboxylesterase type B" evidence="1">
    <location>
        <begin position="3"/>
        <end position="310"/>
    </location>
</feature>
<dbReference type="Gene3D" id="3.40.50.1820">
    <property type="entry name" value="alpha/beta hydrolase"/>
    <property type="match status" value="1"/>
</dbReference>
<evidence type="ECO:0000313" key="3">
    <source>
        <dbReference type="WBParaSite" id="ACRNAN_Path_1215.g4721.t1"/>
    </source>
</evidence>